<dbReference type="RefSeq" id="NP_001123603.1">
    <property type="nucleotide sequence ID" value="NM_001130131.1"/>
</dbReference>
<dbReference type="GeneID" id="100170250"/>
<comment type="catalytic activity">
    <reaction evidence="1">
        <text>[(1-&gt;4)-alpha-D-glucosyl](n) + ADP-alpha-D-glucose = [(1-&gt;4)-alpha-D-glucosyl](n+1) + ADP + H(+)</text>
        <dbReference type="Rhea" id="RHEA:18189"/>
        <dbReference type="Rhea" id="RHEA-COMP:9584"/>
        <dbReference type="Rhea" id="RHEA-COMP:9587"/>
        <dbReference type="ChEBI" id="CHEBI:15378"/>
        <dbReference type="ChEBI" id="CHEBI:15444"/>
        <dbReference type="ChEBI" id="CHEBI:57498"/>
        <dbReference type="ChEBI" id="CHEBI:456216"/>
        <dbReference type="EC" id="2.4.1.21"/>
    </reaction>
</comment>
<reference evidence="10" key="2">
    <citation type="journal article" date="2015" name="Front. Plant Sci.">
        <title>Identification and Phylogenetic Analysis of a Novel Starch Synthase in Maize.</title>
        <authorList>
            <person name="Liu H."/>
            <person name="Yu G."/>
            <person name="Wei B."/>
            <person name="Wang Y."/>
            <person name="Zhang J."/>
            <person name="Hu Y."/>
            <person name="Liu Y."/>
            <person name="Yu G."/>
            <person name="Zhang H."/>
            <person name="Huang Y."/>
        </authorList>
    </citation>
    <scope>NUCLEOTIDE SEQUENCE</scope>
    <source>
        <strain evidence="10">Inbred line 18-599</strain>
    </source>
</reference>
<keyword evidence="4" id="KW-0328">Glycosyltransferase</keyword>
<keyword evidence="6" id="KW-0750">Starch biosynthesis</keyword>
<sequence>METPRLVVGAASRAPPPAPRSQRRRILRPCGGAHCSPSARAAPPVLLTRCSSYSSSREGNGDSHGKARRESSGSVRLDVEADSDQVPSLADEQREGDITELFNLAQRNILYINKQRLIAMEEMKKLHDENNLLLEEIQGLETEMQGIPLEAAQSSSFSELLLRIDTMVISGMISMTEASDLREKLVTNRSIIQSTFCDIHHKPNTELLSELQLFLRKPIEKPLHIVHICSEMYPVASCGPLSAYVASLSCEIQKKANLVEVILPKYTSINLDGIHGLRRSEAEYESYFGGLWHKNKIWTGTSSGVGLVIIEPSQLSYFSRDMLRGYPDDFERFSYFSRASLDYIVKSGKRPDIIHIHNWETAIVAPLFWEIFAHQGLGNTRILLTCQDLNSECLEEPNKLEMCGLDPRKLHRPDRLQDTNKTHLVNILKGGIVYSNKVVLMSSTHSKDALIQGSRHELQSTLAAHREKILVASYGLDGELWDPFKDIYLPRRYSANDIEGKSICRQALRRRLRFNGDSSIIVGCICDDNSDVHSLKEAVHVALHRNTQVIIMETLGSVVNSILQALKGEIKGDKIAFVEAYDEALAHLIYAGSDIILCSSFQDPSLQIAMKAMKYGSVPVQLNFSSDESRESKGHECRNTVMSQYIISTYGDLSLSQALDDFKNDPSHWDRQIKDGMARGSSWDAKCYSLHWEAYSSITKL</sequence>
<evidence type="ECO:0000256" key="5">
    <source>
        <dbReference type="ARBA" id="ARBA00022679"/>
    </source>
</evidence>
<dbReference type="SUPFAM" id="SSF53756">
    <property type="entry name" value="UDP-Glycosyltransferase/glycogen phosphorylase"/>
    <property type="match status" value="1"/>
</dbReference>
<feature type="compositionally biased region" description="Basic and acidic residues" evidence="7">
    <location>
        <begin position="59"/>
        <end position="71"/>
    </location>
</feature>
<dbReference type="Pfam" id="PF08323">
    <property type="entry name" value="Glyco_transf_5"/>
    <property type="match status" value="1"/>
</dbReference>
<protein>
    <recommendedName>
        <fullName evidence="3">starch synthase</fullName>
        <ecNumber evidence="3">2.4.1.21</ecNumber>
    </recommendedName>
</protein>
<dbReference type="EMBL" id="EU621838">
    <property type="protein sequence ID" value="ACC78132.1"/>
    <property type="molecule type" value="mRNA"/>
</dbReference>
<dbReference type="EMBL" id="KP192927">
    <property type="protein sequence ID" value="ALD49497.1"/>
    <property type="molecule type" value="mRNA"/>
</dbReference>
<evidence type="ECO:0000256" key="1">
    <source>
        <dbReference type="ARBA" id="ARBA00001478"/>
    </source>
</evidence>
<dbReference type="ExpressionAtlas" id="B2MUU4">
    <property type="expression patterns" value="baseline and differential"/>
</dbReference>
<feature type="region of interest" description="Disordered" evidence="7">
    <location>
        <begin position="1"/>
        <end position="92"/>
    </location>
</feature>
<dbReference type="KEGG" id="zma:100170250"/>
<dbReference type="PANTHER" id="PTHR46083">
    <property type="match status" value="1"/>
</dbReference>
<dbReference type="AlphaFoldDB" id="B2MUU4"/>
<dbReference type="HOGENOM" id="CLU_009583_26_0_1"/>
<evidence type="ECO:0000256" key="2">
    <source>
        <dbReference type="ARBA" id="ARBA00004727"/>
    </source>
</evidence>
<reference evidence="9" key="1">
    <citation type="submission" date="2008-04" db="EMBL/GenBank/DDBJ databases">
        <title>A starch synthase-like gene, SSV, is different from other SS gene families in plants.</title>
        <authorList>
            <person name="Jiang H."/>
            <person name="Pan X."/>
            <person name="Yan H."/>
            <person name="Li M."/>
            <person name="Wu G."/>
        </authorList>
    </citation>
    <scope>NUCLEOTIDE SEQUENCE</scope>
</reference>
<feature type="compositionally biased region" description="Polar residues" evidence="7">
    <location>
        <begin position="49"/>
        <end position="58"/>
    </location>
</feature>
<dbReference type="BRENDA" id="2.4.1.21">
    <property type="organism ID" value="6752"/>
</dbReference>
<dbReference type="UniPathway" id="UPA00152"/>
<dbReference type="GO" id="GO:0019252">
    <property type="term" value="P:starch biosynthetic process"/>
    <property type="evidence" value="ECO:0007669"/>
    <property type="project" value="UniProtKB-UniPathway"/>
</dbReference>
<dbReference type="GO" id="GO:0009011">
    <property type="term" value="F:alpha-1,4-glucan glucosyltransferase (ADP-glucose donor) activity"/>
    <property type="evidence" value="ECO:0007669"/>
    <property type="project" value="UniProtKB-EC"/>
</dbReference>
<evidence type="ECO:0000259" key="8">
    <source>
        <dbReference type="Pfam" id="PF08323"/>
    </source>
</evidence>
<dbReference type="OrthoDB" id="2018403at2759"/>
<proteinExistence type="evidence at transcript level"/>
<keyword evidence="5" id="KW-0808">Transferase</keyword>
<feature type="domain" description="Starch synthase catalytic" evidence="8">
    <location>
        <begin position="224"/>
        <end position="462"/>
    </location>
</feature>
<evidence type="ECO:0000313" key="9">
    <source>
        <dbReference type="EMBL" id="ACC78132.1"/>
    </source>
</evidence>
<dbReference type="InterPro" id="IPR013534">
    <property type="entry name" value="Starch_synth_cat_dom"/>
</dbReference>
<evidence type="ECO:0000256" key="7">
    <source>
        <dbReference type="SAM" id="MobiDB-lite"/>
    </source>
</evidence>
<organism evidence="9">
    <name type="scientific">Zea mays</name>
    <name type="common">Maize</name>
    <dbReference type="NCBI Taxonomy" id="4577"/>
    <lineage>
        <taxon>Eukaryota</taxon>
        <taxon>Viridiplantae</taxon>
        <taxon>Streptophyta</taxon>
        <taxon>Embryophyta</taxon>
        <taxon>Tracheophyta</taxon>
        <taxon>Spermatophyta</taxon>
        <taxon>Magnoliopsida</taxon>
        <taxon>Liliopsida</taxon>
        <taxon>Poales</taxon>
        <taxon>Poaceae</taxon>
        <taxon>PACMAD clade</taxon>
        <taxon>Panicoideae</taxon>
        <taxon>Andropogonodae</taxon>
        <taxon>Andropogoneae</taxon>
        <taxon>Tripsacinae</taxon>
        <taxon>Zea</taxon>
    </lineage>
</organism>
<dbReference type="Gene3D" id="3.40.50.2000">
    <property type="entry name" value="Glycogen Phosphorylase B"/>
    <property type="match status" value="2"/>
</dbReference>
<evidence type="ECO:0000256" key="4">
    <source>
        <dbReference type="ARBA" id="ARBA00022676"/>
    </source>
</evidence>
<evidence type="ECO:0000256" key="3">
    <source>
        <dbReference type="ARBA" id="ARBA00012588"/>
    </source>
</evidence>
<name>B2MUU4_MAIZE</name>
<dbReference type="SMR" id="B2MUU4"/>
<dbReference type="EC" id="2.4.1.21" evidence="3"/>
<comment type="pathway">
    <text evidence="2">Glycan biosynthesis; starch biosynthesis.</text>
</comment>
<dbReference type="PANTHER" id="PTHR46083:SF3">
    <property type="entry name" value="UDP-GLYCOSYLTRANSFERASE SUPERFAMILY PROTEIN"/>
    <property type="match status" value="1"/>
</dbReference>
<accession>B2MUU4</accession>
<evidence type="ECO:0000256" key="6">
    <source>
        <dbReference type="ARBA" id="ARBA00022922"/>
    </source>
</evidence>
<dbReference type="CAZy" id="GT5">
    <property type="family name" value="Glycosyltransferase Family 5"/>
</dbReference>
<evidence type="ECO:0000313" key="10">
    <source>
        <dbReference type="EMBL" id="ALD49497.1"/>
    </source>
</evidence>